<evidence type="ECO:0000313" key="1">
    <source>
        <dbReference type="EMBL" id="MCT8971245.1"/>
    </source>
</evidence>
<name>A0AAW5QW49_9HYPH</name>
<dbReference type="Proteomes" id="UP001320898">
    <property type="component" value="Unassembled WGS sequence"/>
</dbReference>
<sequence>MFLIRTAFWLSLVILFIPTGESETPGKEAINSLSQVSTFEALSAAQSTMSDLAGFCERNPETCQTGSEALKVFGQKAQYGAKKLYEYIVEVNSDNGTDETISVYGGIDTLLQEDKDIPWQGPENQG</sequence>
<dbReference type="InterPro" id="IPR035220">
    <property type="entry name" value="DUF5330"/>
</dbReference>
<reference evidence="1 2" key="1">
    <citation type="submission" date="2022-04" db="EMBL/GenBank/DDBJ databases">
        <authorList>
            <person name="Ye Y.-Q."/>
            <person name="Du Z.-J."/>
        </authorList>
    </citation>
    <scope>NUCLEOTIDE SEQUENCE [LARGE SCALE GENOMIC DNA]</scope>
    <source>
        <strain evidence="1 2">A6E488</strain>
    </source>
</reference>
<protein>
    <submittedName>
        <fullName evidence="1">DUF5330 domain-containing protein</fullName>
    </submittedName>
</protein>
<accession>A0AAW5QW49</accession>
<evidence type="ECO:0000313" key="2">
    <source>
        <dbReference type="Proteomes" id="UP001320898"/>
    </source>
</evidence>
<keyword evidence="2" id="KW-1185">Reference proteome</keyword>
<comment type="caution">
    <text evidence="1">The sequence shown here is derived from an EMBL/GenBank/DDBJ whole genome shotgun (WGS) entry which is preliminary data.</text>
</comment>
<proteinExistence type="predicted"/>
<gene>
    <name evidence="1" type="ORF">MUB46_05165</name>
</gene>
<dbReference type="AlphaFoldDB" id="A0AAW5QW49"/>
<organism evidence="1 2">
    <name type="scientific">Microbaculum marinisediminis</name>
    <dbReference type="NCBI Taxonomy" id="2931392"/>
    <lineage>
        <taxon>Bacteria</taxon>
        <taxon>Pseudomonadati</taxon>
        <taxon>Pseudomonadota</taxon>
        <taxon>Alphaproteobacteria</taxon>
        <taxon>Hyphomicrobiales</taxon>
        <taxon>Tepidamorphaceae</taxon>
        <taxon>Microbaculum</taxon>
    </lineage>
</organism>
<dbReference type="Pfam" id="PF17264">
    <property type="entry name" value="DUF5330"/>
    <property type="match status" value="1"/>
</dbReference>
<dbReference type="RefSeq" id="WP_261614812.1">
    <property type="nucleotide sequence ID" value="NZ_JALIDZ010000002.1"/>
</dbReference>
<dbReference type="EMBL" id="JALIDZ010000002">
    <property type="protein sequence ID" value="MCT8971245.1"/>
    <property type="molecule type" value="Genomic_DNA"/>
</dbReference>